<organism evidence="6 7">
    <name type="scientific">Galleria mellonella</name>
    <name type="common">Greater wax moth</name>
    <dbReference type="NCBI Taxonomy" id="7137"/>
    <lineage>
        <taxon>Eukaryota</taxon>
        <taxon>Metazoa</taxon>
        <taxon>Ecdysozoa</taxon>
        <taxon>Arthropoda</taxon>
        <taxon>Hexapoda</taxon>
        <taxon>Insecta</taxon>
        <taxon>Pterygota</taxon>
        <taxon>Neoptera</taxon>
        <taxon>Endopterygota</taxon>
        <taxon>Lepidoptera</taxon>
        <taxon>Glossata</taxon>
        <taxon>Ditrysia</taxon>
        <taxon>Pyraloidea</taxon>
        <taxon>Pyralidae</taxon>
        <taxon>Galleriinae</taxon>
        <taxon>Galleria</taxon>
    </lineage>
</organism>
<dbReference type="PANTHER" id="PTHR10009:SF6">
    <property type="entry name" value="FI16876P1"/>
    <property type="match status" value="1"/>
</dbReference>
<accession>A0A6J3C357</accession>
<comment type="similarity">
    <text evidence="2">Belongs to the major royal jelly protein family.</text>
</comment>
<dbReference type="FunCoup" id="A0A6J3C357">
    <property type="interactions" value="113"/>
</dbReference>
<comment type="subcellular location">
    <subcellularLocation>
        <location evidence="1">Secreted</location>
    </subcellularLocation>
</comment>
<reference evidence="7" key="1">
    <citation type="submission" date="2025-08" db="UniProtKB">
        <authorList>
            <consortium name="RefSeq"/>
        </authorList>
    </citation>
    <scope>IDENTIFICATION</scope>
    <source>
        <tissue evidence="7">Whole larvae</tissue>
    </source>
</reference>
<dbReference type="OrthoDB" id="6583604at2759"/>
<evidence type="ECO:0000256" key="1">
    <source>
        <dbReference type="ARBA" id="ARBA00004613"/>
    </source>
</evidence>
<dbReference type="RefSeq" id="XP_031765369.1">
    <property type="nucleotide sequence ID" value="XM_031909509.2"/>
</dbReference>
<keyword evidence="4 5" id="KW-0732">Signal</keyword>
<feature type="signal peptide" evidence="5">
    <location>
        <begin position="1"/>
        <end position="18"/>
    </location>
</feature>
<dbReference type="Proteomes" id="UP001652740">
    <property type="component" value="Unplaced"/>
</dbReference>
<name>A0A6J3C357_GALME</name>
<dbReference type="GeneID" id="113513458"/>
<proteinExistence type="inferred from homology"/>
<evidence type="ECO:0000256" key="2">
    <source>
        <dbReference type="ARBA" id="ARBA00009127"/>
    </source>
</evidence>
<dbReference type="InParanoid" id="A0A6J3C357"/>
<dbReference type="Pfam" id="PF03022">
    <property type="entry name" value="MRJP"/>
    <property type="match status" value="1"/>
</dbReference>
<protein>
    <submittedName>
        <fullName evidence="7">Uncharacterized protein LOC113513458</fullName>
    </submittedName>
</protein>
<dbReference type="Gene3D" id="2.120.10.30">
    <property type="entry name" value="TolB, C-terminal domain"/>
    <property type="match status" value="1"/>
</dbReference>
<evidence type="ECO:0000256" key="5">
    <source>
        <dbReference type="SAM" id="SignalP"/>
    </source>
</evidence>
<dbReference type="InterPro" id="IPR017996">
    <property type="entry name" value="MRJP/yellow-related"/>
</dbReference>
<dbReference type="AlphaFoldDB" id="A0A6J3C357"/>
<evidence type="ECO:0000313" key="7">
    <source>
        <dbReference type="RefSeq" id="XP_031765369.1"/>
    </source>
</evidence>
<evidence type="ECO:0000256" key="3">
    <source>
        <dbReference type="ARBA" id="ARBA00022525"/>
    </source>
</evidence>
<gene>
    <name evidence="7" type="primary">LOC113513458</name>
</gene>
<feature type="chain" id="PRO_5027062395" evidence="5">
    <location>
        <begin position="19"/>
        <end position="354"/>
    </location>
</feature>
<dbReference type="PANTHER" id="PTHR10009">
    <property type="entry name" value="PROTEIN YELLOW-RELATED"/>
    <property type="match status" value="1"/>
</dbReference>
<dbReference type="KEGG" id="gmw:113513458"/>
<keyword evidence="3" id="KW-0964">Secreted</keyword>
<sequence length="354" mass="39343">MSAFILIYFFIVLEKITSHPNNLAWTGGPIHSECEHSANFLVGSEQYVNDNVIVTKAVTYKDDIYVISPRFKHGVLSTVWQLVNGRRGPELQVYPALIHNKIGNCQAIQNAVDQHLDHLGNLWILDTGIVEIMESPRCICPAKIVVINTVLGKLTKHISLSALTDSSSQLQNLVVEYELGVKPFIYISDSRRGAILVHDVISNTEWTVLACAPTSGLQLALVKKGATNTVLILIRLQHQGLLELDTATLRRKKSPAPVRVFGERSKRVVLLGFDAHHVYLRHAECADVLSWDARNAYNASNLINIHSPGPRLTPTSVTVNPLKQVLIVLDSNYGDTIRNSNLPTYHRITFIGKI</sequence>
<evidence type="ECO:0000256" key="4">
    <source>
        <dbReference type="ARBA" id="ARBA00022729"/>
    </source>
</evidence>
<keyword evidence="6" id="KW-1185">Reference proteome</keyword>
<dbReference type="GO" id="GO:0005576">
    <property type="term" value="C:extracellular region"/>
    <property type="evidence" value="ECO:0007669"/>
    <property type="project" value="UniProtKB-SubCell"/>
</dbReference>
<dbReference type="InterPro" id="IPR011042">
    <property type="entry name" value="6-blade_b-propeller_TolB-like"/>
</dbReference>
<evidence type="ECO:0000313" key="6">
    <source>
        <dbReference type="Proteomes" id="UP001652740"/>
    </source>
</evidence>